<evidence type="ECO:0000313" key="4">
    <source>
        <dbReference type="Proteomes" id="UP000734854"/>
    </source>
</evidence>
<proteinExistence type="predicted"/>
<name>A0A8J5LQ49_ZINOF</name>
<evidence type="ECO:0000313" key="3">
    <source>
        <dbReference type="EMBL" id="KAG6521010.1"/>
    </source>
</evidence>
<dbReference type="PANTHER" id="PTHR33470">
    <property type="entry name" value="OS01G0164075 PROTEIN"/>
    <property type="match status" value="1"/>
</dbReference>
<organism evidence="3 4">
    <name type="scientific">Zingiber officinale</name>
    <name type="common">Ginger</name>
    <name type="synonym">Amomum zingiber</name>
    <dbReference type="NCBI Taxonomy" id="94328"/>
    <lineage>
        <taxon>Eukaryota</taxon>
        <taxon>Viridiplantae</taxon>
        <taxon>Streptophyta</taxon>
        <taxon>Embryophyta</taxon>
        <taxon>Tracheophyta</taxon>
        <taxon>Spermatophyta</taxon>
        <taxon>Magnoliopsida</taxon>
        <taxon>Liliopsida</taxon>
        <taxon>Zingiberales</taxon>
        <taxon>Zingiberaceae</taxon>
        <taxon>Zingiber</taxon>
    </lineage>
</organism>
<dbReference type="EMBL" id="JACMSC010000005">
    <property type="protein sequence ID" value="KAG6521010.1"/>
    <property type="molecule type" value="Genomic_DNA"/>
</dbReference>
<protein>
    <recommendedName>
        <fullName evidence="5">Pollen Ole e 1 allergen and extensin family protein</fullName>
    </recommendedName>
</protein>
<comment type="caution">
    <text evidence="3">The sequence shown here is derived from an EMBL/GenBank/DDBJ whole genome shotgun (WGS) entry which is preliminary data.</text>
</comment>
<evidence type="ECO:0000256" key="1">
    <source>
        <dbReference type="ARBA" id="ARBA00022729"/>
    </source>
</evidence>
<feature type="chain" id="PRO_5035239435" description="Pollen Ole e 1 allergen and extensin family protein" evidence="2">
    <location>
        <begin position="33"/>
        <end position="241"/>
    </location>
</feature>
<feature type="signal peptide" evidence="2">
    <location>
        <begin position="1"/>
        <end position="32"/>
    </location>
</feature>
<dbReference type="PANTHER" id="PTHR33470:SF4">
    <property type="entry name" value="OS01G0164025 PROTEIN"/>
    <property type="match status" value="1"/>
</dbReference>
<keyword evidence="4" id="KW-1185">Reference proteome</keyword>
<dbReference type="Pfam" id="PF01190">
    <property type="entry name" value="Pollen_Ole_e_1"/>
    <property type="match status" value="1"/>
</dbReference>
<dbReference type="AlphaFoldDB" id="A0A8J5LQ49"/>
<evidence type="ECO:0008006" key="5">
    <source>
        <dbReference type="Google" id="ProtNLM"/>
    </source>
</evidence>
<sequence length="241" mass="26156">MEGSVFVSRGHMAVRIWCAMLAVALISAAATAGAEKKVIVAMEALVNCQDCASVGTLNLGKARPLPGARVVVTCRDHRGRVVLYQVGKADDNGYVFAELYTTTMRGGYFDPAESCGARLLTSPDERCGTATDVNGGGSGVAPPVSEHHHEMQRMESTFLFPFALCRSDEERMGEDADRDDEMEASCFPRGSNFERHDTELTITQDGGPLTWPIFSGKVFGVAFLSSSMQIYDDQETIRQSL</sequence>
<gene>
    <name evidence="3" type="ORF">ZIOFF_018075</name>
</gene>
<accession>A0A8J5LQ49</accession>
<keyword evidence="1 2" id="KW-0732">Signal</keyword>
<dbReference type="Proteomes" id="UP000734854">
    <property type="component" value="Unassembled WGS sequence"/>
</dbReference>
<dbReference type="GO" id="GO:0071944">
    <property type="term" value="C:cell periphery"/>
    <property type="evidence" value="ECO:0007669"/>
    <property type="project" value="TreeGrafter"/>
</dbReference>
<reference evidence="3 4" key="1">
    <citation type="submission" date="2020-08" db="EMBL/GenBank/DDBJ databases">
        <title>Plant Genome Project.</title>
        <authorList>
            <person name="Zhang R.-G."/>
        </authorList>
    </citation>
    <scope>NUCLEOTIDE SEQUENCE [LARGE SCALE GENOMIC DNA]</scope>
    <source>
        <tissue evidence="3">Rhizome</tissue>
    </source>
</reference>
<evidence type="ECO:0000256" key="2">
    <source>
        <dbReference type="SAM" id="SignalP"/>
    </source>
</evidence>